<dbReference type="InterPro" id="IPR001017">
    <property type="entry name" value="DH_E1"/>
</dbReference>
<dbReference type="PANTHER" id="PTHR11516:SF2">
    <property type="entry name" value="PYRUVATE DEHYDROGENASE ALPHA SUBUNIT"/>
    <property type="match status" value="1"/>
</dbReference>
<dbReference type="SUPFAM" id="SSF52518">
    <property type="entry name" value="Thiamin diphosphate-binding fold (THDP-binding)"/>
    <property type="match status" value="1"/>
</dbReference>
<evidence type="ECO:0000256" key="1">
    <source>
        <dbReference type="ARBA" id="ARBA00001964"/>
    </source>
</evidence>
<keyword evidence="2" id="KW-0560">Oxidoreductase</keyword>
<dbReference type="Pfam" id="PF00676">
    <property type="entry name" value="E1_dh"/>
    <property type="match status" value="1"/>
</dbReference>
<comment type="cofactor">
    <cofactor evidence="1">
        <name>thiamine diphosphate</name>
        <dbReference type="ChEBI" id="CHEBI:58937"/>
    </cofactor>
</comment>
<sequence>MGTTHTCIGQELSAVLIAGQLKKTDIVFSNHRCHGHFIAKTRSVEPLVAEILGKQSGACRGIGGSQHLCAENFYSNGVQGGATPIATGVALAEKMNGSDSITVAYIGDGTLGEGVFYESMNVASLEKLRIVYVVENNKYSQSTAQAEVLAGEILKRGEAFGLKTHKVSTWDFEQMQKDVENLLTSMRTSPEPVMLEVETYRLEAHSKGDDLRDPAEIALFKKRDPLNQFLEKHGQEPDVMKTLSRINKDIYSCFENAEQD</sequence>
<gene>
    <name evidence="5" type="ORF">METZ01_LOCUS233799</name>
</gene>
<feature type="non-terminal residue" evidence="5">
    <location>
        <position position="260"/>
    </location>
</feature>
<feature type="domain" description="Dehydrogenase E1 component" evidence="4">
    <location>
        <begin position="1"/>
        <end position="258"/>
    </location>
</feature>
<dbReference type="Gene3D" id="3.40.50.970">
    <property type="match status" value="1"/>
</dbReference>
<dbReference type="AlphaFoldDB" id="A0A382H1D0"/>
<dbReference type="InterPro" id="IPR050642">
    <property type="entry name" value="PDH_E1_Alpha_Subunit"/>
</dbReference>
<protein>
    <recommendedName>
        <fullName evidence="4">Dehydrogenase E1 component domain-containing protein</fullName>
    </recommendedName>
</protein>
<reference evidence="5" key="1">
    <citation type="submission" date="2018-05" db="EMBL/GenBank/DDBJ databases">
        <authorList>
            <person name="Lanie J.A."/>
            <person name="Ng W.-L."/>
            <person name="Kazmierczak K.M."/>
            <person name="Andrzejewski T.M."/>
            <person name="Davidsen T.M."/>
            <person name="Wayne K.J."/>
            <person name="Tettelin H."/>
            <person name="Glass J.I."/>
            <person name="Rusch D."/>
            <person name="Podicherti R."/>
            <person name="Tsui H.-C.T."/>
            <person name="Winkler M.E."/>
        </authorList>
    </citation>
    <scope>NUCLEOTIDE SEQUENCE</scope>
</reference>
<accession>A0A382H1D0</accession>
<dbReference type="InterPro" id="IPR029061">
    <property type="entry name" value="THDP-binding"/>
</dbReference>
<dbReference type="CDD" id="cd02000">
    <property type="entry name" value="TPP_E1_PDC_ADC_BCADC"/>
    <property type="match status" value="1"/>
</dbReference>
<evidence type="ECO:0000313" key="5">
    <source>
        <dbReference type="EMBL" id="SVB80945.1"/>
    </source>
</evidence>
<dbReference type="GO" id="GO:0016624">
    <property type="term" value="F:oxidoreductase activity, acting on the aldehyde or oxo group of donors, disulfide as acceptor"/>
    <property type="evidence" value="ECO:0007669"/>
    <property type="project" value="InterPro"/>
</dbReference>
<dbReference type="PANTHER" id="PTHR11516">
    <property type="entry name" value="PYRUVATE DEHYDROGENASE E1 COMPONENT, ALPHA SUBUNIT BACTERIAL AND ORGANELLAR"/>
    <property type="match status" value="1"/>
</dbReference>
<name>A0A382H1D0_9ZZZZ</name>
<evidence type="ECO:0000259" key="4">
    <source>
        <dbReference type="Pfam" id="PF00676"/>
    </source>
</evidence>
<dbReference type="GO" id="GO:0006086">
    <property type="term" value="P:pyruvate decarboxylation to acetyl-CoA"/>
    <property type="evidence" value="ECO:0007669"/>
    <property type="project" value="TreeGrafter"/>
</dbReference>
<organism evidence="5">
    <name type="scientific">marine metagenome</name>
    <dbReference type="NCBI Taxonomy" id="408172"/>
    <lineage>
        <taxon>unclassified sequences</taxon>
        <taxon>metagenomes</taxon>
        <taxon>ecological metagenomes</taxon>
    </lineage>
</organism>
<dbReference type="EMBL" id="UINC01058551">
    <property type="protein sequence ID" value="SVB80945.1"/>
    <property type="molecule type" value="Genomic_DNA"/>
</dbReference>
<evidence type="ECO:0000256" key="2">
    <source>
        <dbReference type="ARBA" id="ARBA00023002"/>
    </source>
</evidence>
<proteinExistence type="predicted"/>
<keyword evidence="3" id="KW-0786">Thiamine pyrophosphate</keyword>
<evidence type="ECO:0000256" key="3">
    <source>
        <dbReference type="ARBA" id="ARBA00023052"/>
    </source>
</evidence>